<keyword evidence="2" id="KW-0732">Signal</keyword>
<evidence type="ECO:0000256" key="1">
    <source>
        <dbReference type="SAM" id="MobiDB-lite"/>
    </source>
</evidence>
<comment type="caution">
    <text evidence="4">The sequence shown here is derived from an EMBL/GenBank/DDBJ whole genome shotgun (WGS) entry which is preliminary data.</text>
</comment>
<protein>
    <recommendedName>
        <fullName evidence="3">Fibronectin type-III domain-containing protein</fullName>
    </recommendedName>
</protein>
<organism evidence="4 5">
    <name type="scientific">Geobacter argillaceus</name>
    <dbReference type="NCBI Taxonomy" id="345631"/>
    <lineage>
        <taxon>Bacteria</taxon>
        <taxon>Pseudomonadati</taxon>
        <taxon>Thermodesulfobacteriota</taxon>
        <taxon>Desulfuromonadia</taxon>
        <taxon>Geobacterales</taxon>
        <taxon>Geobacteraceae</taxon>
        <taxon>Geobacter</taxon>
    </lineage>
</organism>
<feature type="region of interest" description="Disordered" evidence="1">
    <location>
        <begin position="232"/>
        <end position="252"/>
    </location>
</feature>
<reference evidence="4 5" key="1">
    <citation type="submission" date="2019-07" db="EMBL/GenBank/DDBJ databases">
        <title>Genomic Encyclopedia of Archaeal and Bacterial Type Strains, Phase II (KMG-II): from individual species to whole genera.</title>
        <authorList>
            <person name="Goeker M."/>
        </authorList>
    </citation>
    <scope>NUCLEOTIDE SEQUENCE [LARGE SCALE GENOMIC DNA]</scope>
    <source>
        <strain evidence="4 5">ATCC BAA-1139</strain>
    </source>
</reference>
<feature type="chain" id="PRO_5022099126" description="Fibronectin type-III domain-containing protein" evidence="2">
    <location>
        <begin position="23"/>
        <end position="252"/>
    </location>
</feature>
<name>A0A562VMP6_9BACT</name>
<sequence length="252" mass="27731">MKSILCLLICTLLFAGCGKKGALIPPEALVPAPASDLQVRQQGDGFRISWTAPDKEERGRPLRDLAGFRLYRHEVLPPGEDCLACPDSWRPVRSIDLDFLRDVQRSGDRFFCMDRAVKTSTAYRYSVTAVSRRGAAGRPAFSERRKKVAAPLPPALKAIPSPTAVTLAFVTPPLTGSERLRFNIYRQRSGEPAPAVPLTPSPVPGPTYTDQQLDRTVIYHYTVTAVVRIDGEEVESEPSNEVAASLSPPEFR</sequence>
<dbReference type="AlphaFoldDB" id="A0A562VMP6"/>
<dbReference type="OrthoDB" id="5401792at2"/>
<dbReference type="InterPro" id="IPR013783">
    <property type="entry name" value="Ig-like_fold"/>
</dbReference>
<dbReference type="RefSeq" id="WP_145022783.1">
    <property type="nucleotide sequence ID" value="NZ_VLLN01000012.1"/>
</dbReference>
<keyword evidence="5" id="KW-1185">Reference proteome</keyword>
<dbReference type="PROSITE" id="PS51257">
    <property type="entry name" value="PROKAR_LIPOPROTEIN"/>
    <property type="match status" value="1"/>
</dbReference>
<evidence type="ECO:0000313" key="4">
    <source>
        <dbReference type="EMBL" id="TWJ19044.1"/>
    </source>
</evidence>
<evidence type="ECO:0000313" key="5">
    <source>
        <dbReference type="Proteomes" id="UP000319449"/>
    </source>
</evidence>
<dbReference type="Proteomes" id="UP000319449">
    <property type="component" value="Unassembled WGS sequence"/>
</dbReference>
<dbReference type="InterPro" id="IPR036116">
    <property type="entry name" value="FN3_sf"/>
</dbReference>
<evidence type="ECO:0000256" key="2">
    <source>
        <dbReference type="SAM" id="SignalP"/>
    </source>
</evidence>
<gene>
    <name evidence="4" type="ORF">JN12_02264</name>
</gene>
<feature type="domain" description="Fibronectin type-III" evidence="3">
    <location>
        <begin position="150"/>
        <end position="250"/>
    </location>
</feature>
<proteinExistence type="predicted"/>
<dbReference type="Gene3D" id="2.60.40.10">
    <property type="entry name" value="Immunoglobulins"/>
    <property type="match status" value="1"/>
</dbReference>
<dbReference type="SUPFAM" id="SSF49265">
    <property type="entry name" value="Fibronectin type III"/>
    <property type="match status" value="1"/>
</dbReference>
<accession>A0A562VMP6</accession>
<dbReference type="InterPro" id="IPR003961">
    <property type="entry name" value="FN3_dom"/>
</dbReference>
<dbReference type="EMBL" id="VLLN01000012">
    <property type="protein sequence ID" value="TWJ19044.1"/>
    <property type="molecule type" value="Genomic_DNA"/>
</dbReference>
<feature type="signal peptide" evidence="2">
    <location>
        <begin position="1"/>
        <end position="22"/>
    </location>
</feature>
<dbReference type="PROSITE" id="PS50853">
    <property type="entry name" value="FN3"/>
    <property type="match status" value="1"/>
</dbReference>
<evidence type="ECO:0000259" key="3">
    <source>
        <dbReference type="PROSITE" id="PS50853"/>
    </source>
</evidence>